<evidence type="ECO:0000313" key="3">
    <source>
        <dbReference type="Proteomes" id="UP000297527"/>
    </source>
</evidence>
<protein>
    <submittedName>
        <fullName evidence="2">Uncharacterized protein</fullName>
    </submittedName>
</protein>
<evidence type="ECO:0000256" key="1">
    <source>
        <dbReference type="SAM" id="MobiDB-lite"/>
    </source>
</evidence>
<reference evidence="2 3" key="1">
    <citation type="submission" date="2017-12" db="EMBL/GenBank/DDBJ databases">
        <title>Comparative genomics of Botrytis spp.</title>
        <authorList>
            <person name="Valero-Jimenez C.A."/>
            <person name="Tapia P."/>
            <person name="Veloso J."/>
            <person name="Silva-Moreno E."/>
            <person name="Staats M."/>
            <person name="Valdes J.H."/>
            <person name="Van Kan J.A.L."/>
        </authorList>
    </citation>
    <scope>NUCLEOTIDE SEQUENCE [LARGE SCALE GENOMIC DNA]</scope>
    <source>
        <strain evidence="2 3">MUCL11595</strain>
    </source>
</reference>
<accession>A0A4Z1IWC3</accession>
<name>A0A4Z1IWC3_9HELO</name>
<dbReference type="Proteomes" id="UP000297527">
    <property type="component" value="Unassembled WGS sequence"/>
</dbReference>
<sequence length="288" mass="31471">MSQGPKFNKNYLYPFTSSTFASASTGNSAAKYVLPTVTYSNPVPQTQHHVSRPSSTAQDTKRDSGNIRDREVSGRGNFSMSGSSSPAPTLVGSSSRSGGRPRVDGLYETTKYKTKLKPLVPRAARKKETAERQTTDGDKGKRKKPEDWKELQTNEKHGGWLCLVLNLNTSGGSRIAPLTAKSVIEIRSIDYISDRNALNEMIMGNGSTPCLSTDLLASSEEPRELLVALYPYPAFGVLIAIPIPRTRFIAISVTRPWSFHMCELKKDMVLEDGPKYSSSTGSRCVDGG</sequence>
<dbReference type="OrthoDB" id="3558681at2759"/>
<organism evidence="2 3">
    <name type="scientific">Botryotinia convoluta</name>
    <dbReference type="NCBI Taxonomy" id="54673"/>
    <lineage>
        <taxon>Eukaryota</taxon>
        <taxon>Fungi</taxon>
        <taxon>Dikarya</taxon>
        <taxon>Ascomycota</taxon>
        <taxon>Pezizomycotina</taxon>
        <taxon>Leotiomycetes</taxon>
        <taxon>Helotiales</taxon>
        <taxon>Sclerotiniaceae</taxon>
        <taxon>Botryotinia</taxon>
    </lineage>
</organism>
<evidence type="ECO:0000313" key="2">
    <source>
        <dbReference type="EMBL" id="TGO65779.1"/>
    </source>
</evidence>
<feature type="region of interest" description="Disordered" evidence="1">
    <location>
        <begin position="42"/>
        <end position="147"/>
    </location>
</feature>
<feature type="compositionally biased region" description="Polar residues" evidence="1">
    <location>
        <begin position="76"/>
        <end position="87"/>
    </location>
</feature>
<feature type="compositionally biased region" description="Basic and acidic residues" evidence="1">
    <location>
        <begin position="126"/>
        <end position="147"/>
    </location>
</feature>
<comment type="caution">
    <text evidence="2">The sequence shown here is derived from an EMBL/GenBank/DDBJ whole genome shotgun (WGS) entry which is preliminary data.</text>
</comment>
<dbReference type="AlphaFoldDB" id="A0A4Z1IWC3"/>
<feature type="compositionally biased region" description="Polar residues" evidence="1">
    <location>
        <begin position="42"/>
        <end position="58"/>
    </location>
</feature>
<proteinExistence type="predicted"/>
<feature type="compositionally biased region" description="Basic and acidic residues" evidence="1">
    <location>
        <begin position="59"/>
        <end position="73"/>
    </location>
</feature>
<keyword evidence="3" id="KW-1185">Reference proteome</keyword>
<dbReference type="EMBL" id="PQXN01000001">
    <property type="protein sequence ID" value="TGO65779.1"/>
    <property type="molecule type" value="Genomic_DNA"/>
</dbReference>
<gene>
    <name evidence="2" type="ORF">BCON_0001g00950</name>
</gene>